<dbReference type="KEGG" id="nas:GCU68_19740"/>
<evidence type="ECO:0000256" key="1">
    <source>
        <dbReference type="ARBA" id="ARBA00007958"/>
    </source>
</evidence>
<dbReference type="PANTHER" id="PTHR43434">
    <property type="entry name" value="PHOSPHOGLYCOLATE PHOSPHATASE"/>
    <property type="match status" value="1"/>
</dbReference>
<keyword evidence="3" id="KW-0614">Plasmid</keyword>
<dbReference type="Proteomes" id="UP000326170">
    <property type="component" value="Plasmid unnamed2"/>
</dbReference>
<dbReference type="SFLD" id="SFLDS00003">
    <property type="entry name" value="Haloacid_Dehalogenase"/>
    <property type="match status" value="1"/>
</dbReference>
<dbReference type="InterPro" id="IPR006439">
    <property type="entry name" value="HAD-SF_hydro_IA"/>
</dbReference>
<dbReference type="Pfam" id="PF13419">
    <property type="entry name" value="HAD_2"/>
    <property type="match status" value="1"/>
</dbReference>
<evidence type="ECO:0000313" key="4">
    <source>
        <dbReference type="Proteomes" id="UP000326170"/>
    </source>
</evidence>
<gene>
    <name evidence="3" type="ORF">GCU68_19740</name>
</gene>
<dbReference type="InterPro" id="IPR050155">
    <property type="entry name" value="HAD-like_hydrolase_sf"/>
</dbReference>
<dbReference type="NCBIfam" id="TIGR01549">
    <property type="entry name" value="HAD-SF-IA-v1"/>
    <property type="match status" value="1"/>
</dbReference>
<feature type="compositionally biased region" description="Basic and acidic residues" evidence="2">
    <location>
        <begin position="21"/>
        <end position="30"/>
    </location>
</feature>
<dbReference type="InterPro" id="IPR036412">
    <property type="entry name" value="HAD-like_sf"/>
</dbReference>
<dbReference type="SFLD" id="SFLDG01129">
    <property type="entry name" value="C1.5:_HAD__Beta-PGM__Phosphata"/>
    <property type="match status" value="1"/>
</dbReference>
<dbReference type="GO" id="GO:0008967">
    <property type="term" value="F:phosphoglycolate phosphatase activity"/>
    <property type="evidence" value="ECO:0007669"/>
    <property type="project" value="TreeGrafter"/>
</dbReference>
<protein>
    <submittedName>
        <fullName evidence="3">HAD-IA family hydrolase</fullName>
    </submittedName>
</protein>
<dbReference type="EMBL" id="CP045490">
    <property type="protein sequence ID" value="QFU84751.1"/>
    <property type="molecule type" value="Genomic_DNA"/>
</dbReference>
<dbReference type="AlphaFoldDB" id="A0A5P9P9B2"/>
<evidence type="ECO:0000313" key="3">
    <source>
        <dbReference type="EMBL" id="QFU84751.1"/>
    </source>
</evidence>
<name>A0A5P9P9B2_9EURY</name>
<dbReference type="PANTHER" id="PTHR43434:SF1">
    <property type="entry name" value="PHOSPHOGLYCOLATE PHOSPHATASE"/>
    <property type="match status" value="1"/>
</dbReference>
<evidence type="ECO:0000256" key="2">
    <source>
        <dbReference type="SAM" id="MobiDB-lite"/>
    </source>
</evidence>
<comment type="similarity">
    <text evidence="1">Belongs to the HAD-like hydrolase superfamily.</text>
</comment>
<dbReference type="GO" id="GO:0006281">
    <property type="term" value="P:DNA repair"/>
    <property type="evidence" value="ECO:0007669"/>
    <property type="project" value="TreeGrafter"/>
</dbReference>
<keyword evidence="3" id="KW-0378">Hydrolase</keyword>
<dbReference type="SUPFAM" id="SSF56784">
    <property type="entry name" value="HAD-like"/>
    <property type="match status" value="1"/>
</dbReference>
<proteinExistence type="inferred from homology"/>
<keyword evidence="4" id="KW-1185">Reference proteome</keyword>
<dbReference type="Gene3D" id="3.40.50.1000">
    <property type="entry name" value="HAD superfamily/HAD-like"/>
    <property type="match status" value="1"/>
</dbReference>
<sequence length="264" mass="29721">MSTISTAREKPMSIHTLEQWPRRPEARRISGTDSHSTAAPNIETMTEARYDGLLLDHDGVIVTLCSQQVLRAATTDAFVDAGVSNPTPDDVDTIMIRVRDDDLCAVADRYRVDPDQLWQYREQRTEQALRRETRAGRKAPYEDVACLEHVEVPTGIVSNNQARIVEFVLQAHGLQEYVETIRAREPTRESLREKKPEPRYLEAAAADLDCSNPLYVGDSESDVVAGQRAGFDTVLLRREHNATRKLEVEPTVEVESLQAVLELL</sequence>
<feature type="region of interest" description="Disordered" evidence="2">
    <location>
        <begin position="21"/>
        <end position="42"/>
    </location>
</feature>
<organism evidence="3 4">
    <name type="scientific">Natronorubrum aibiense</name>
    <dbReference type="NCBI Taxonomy" id="348826"/>
    <lineage>
        <taxon>Archaea</taxon>
        <taxon>Methanobacteriati</taxon>
        <taxon>Methanobacteriota</taxon>
        <taxon>Stenosarchaea group</taxon>
        <taxon>Halobacteria</taxon>
        <taxon>Halobacteriales</taxon>
        <taxon>Natrialbaceae</taxon>
        <taxon>Natronorubrum</taxon>
    </lineage>
</organism>
<geneLocation type="plasmid" evidence="3 4">
    <name>unnamed2</name>
</geneLocation>
<reference evidence="3 4" key="1">
    <citation type="journal article" date="2007" name="Int. J. Syst. Evol. Microbiol.">
        <title>Natronorubrum sulfidifaciens sp. nov., an extremely haloalkaliphilic archaeon isolated from Aiding salt lake in Xin-Jiang, China.</title>
        <authorList>
            <person name="Cui H.L."/>
            <person name="Tohty D."/>
            <person name="Liu H.C."/>
            <person name="Liu S.J."/>
            <person name="Oren A."/>
            <person name="Zhou P.J."/>
        </authorList>
    </citation>
    <scope>NUCLEOTIDE SEQUENCE [LARGE SCALE GENOMIC DNA]</scope>
    <source>
        <strain evidence="3 4">7-3</strain>
        <plasmid evidence="3">unnamed2</plasmid>
    </source>
</reference>
<accession>A0A5P9P9B2</accession>
<dbReference type="InterPro" id="IPR041492">
    <property type="entry name" value="HAD_2"/>
</dbReference>
<dbReference type="InterPro" id="IPR023214">
    <property type="entry name" value="HAD_sf"/>
</dbReference>